<keyword evidence="2" id="KW-1185">Reference proteome</keyword>
<protein>
    <submittedName>
        <fullName evidence="1">Uncharacterized protein</fullName>
    </submittedName>
</protein>
<name>A0ABQ5TXL8_9GAMM</name>
<organism evidence="1 2">
    <name type="scientific">Methylophaga thalassica</name>
    <dbReference type="NCBI Taxonomy" id="40223"/>
    <lineage>
        <taxon>Bacteria</taxon>
        <taxon>Pseudomonadati</taxon>
        <taxon>Pseudomonadota</taxon>
        <taxon>Gammaproteobacteria</taxon>
        <taxon>Thiotrichales</taxon>
        <taxon>Piscirickettsiaceae</taxon>
        <taxon>Methylophaga</taxon>
    </lineage>
</organism>
<evidence type="ECO:0000313" key="1">
    <source>
        <dbReference type="EMBL" id="GLQ00784.1"/>
    </source>
</evidence>
<sequence length="119" mass="13933">MEARSLSECGVISDWGIVEVEETKDRHIFGFSSHYNFYVITQKIIDYHYDVKTRQGSALTESGILYALTGKPVSYSPNKQLQLQEFMEKNNCKLKPVKIERFNLFYLNDFFQKLLSINH</sequence>
<dbReference type="EMBL" id="BSND01000013">
    <property type="protein sequence ID" value="GLQ00784.1"/>
    <property type="molecule type" value="Genomic_DNA"/>
</dbReference>
<comment type="caution">
    <text evidence="1">The sequence shown here is derived from an EMBL/GenBank/DDBJ whole genome shotgun (WGS) entry which is preliminary data.</text>
</comment>
<dbReference type="Proteomes" id="UP001161423">
    <property type="component" value="Unassembled WGS sequence"/>
</dbReference>
<dbReference type="RefSeq" id="WP_007144300.1">
    <property type="nucleotide sequence ID" value="NZ_BSND01000013.1"/>
</dbReference>
<reference evidence="1" key="2">
    <citation type="submission" date="2023-01" db="EMBL/GenBank/DDBJ databases">
        <title>Draft genome sequence of Methylophaga thalassica strain NBRC 102424.</title>
        <authorList>
            <person name="Sun Q."/>
            <person name="Mori K."/>
        </authorList>
    </citation>
    <scope>NUCLEOTIDE SEQUENCE</scope>
    <source>
        <strain evidence="1">NBRC 102424</strain>
    </source>
</reference>
<evidence type="ECO:0000313" key="2">
    <source>
        <dbReference type="Proteomes" id="UP001161423"/>
    </source>
</evidence>
<gene>
    <name evidence="1" type="ORF">GCM10007891_26370</name>
</gene>
<accession>A0ABQ5TXL8</accession>
<proteinExistence type="predicted"/>
<reference evidence="1" key="1">
    <citation type="journal article" date="2014" name="Int. J. Syst. Evol. Microbiol.">
        <title>Complete genome of a new Firmicutes species belonging to the dominant human colonic microbiota ('Ruminococcus bicirculans') reveals two chromosomes and a selective capacity to utilize plant glucans.</title>
        <authorList>
            <consortium name="NISC Comparative Sequencing Program"/>
            <person name="Wegmann U."/>
            <person name="Louis P."/>
            <person name="Goesmann A."/>
            <person name="Henrissat B."/>
            <person name="Duncan S.H."/>
            <person name="Flint H.J."/>
        </authorList>
    </citation>
    <scope>NUCLEOTIDE SEQUENCE</scope>
    <source>
        <strain evidence="1">NBRC 102424</strain>
    </source>
</reference>